<dbReference type="Pfam" id="PF11573">
    <property type="entry name" value="Med23"/>
    <property type="match status" value="1"/>
</dbReference>
<reference evidence="8 9" key="1">
    <citation type="submission" date="2022-05" db="EMBL/GenBank/DDBJ databases">
        <authorList>
            <consortium name="Genoscope - CEA"/>
            <person name="William W."/>
        </authorList>
    </citation>
    <scope>NUCLEOTIDE SEQUENCE [LARGE SCALE GENOMIC DNA]</scope>
</reference>
<dbReference type="SUPFAM" id="SSF48371">
    <property type="entry name" value="ARM repeat"/>
    <property type="match status" value="1"/>
</dbReference>
<dbReference type="InterPro" id="IPR021629">
    <property type="entry name" value="Mediator_Med23"/>
</dbReference>
<evidence type="ECO:0000256" key="3">
    <source>
        <dbReference type="ARBA" id="ARBA00019696"/>
    </source>
</evidence>
<comment type="similarity">
    <text evidence="2">Belongs to the Mediator complex subunit 23 family.</text>
</comment>
<gene>
    <name evidence="8" type="ORF">PMEA_00028142</name>
</gene>
<dbReference type="PANTHER" id="PTHR12691:SF10">
    <property type="entry name" value="MEDIATOR OF RNA POLYMERASE II TRANSCRIPTION SUBUNIT 23"/>
    <property type="match status" value="1"/>
</dbReference>
<comment type="subcellular location">
    <subcellularLocation>
        <location evidence="1">Nucleus</location>
    </subcellularLocation>
</comment>
<dbReference type="GO" id="GO:0016592">
    <property type="term" value="C:mediator complex"/>
    <property type="evidence" value="ECO:0007669"/>
    <property type="project" value="TreeGrafter"/>
</dbReference>
<dbReference type="InterPro" id="IPR016024">
    <property type="entry name" value="ARM-type_fold"/>
</dbReference>
<dbReference type="EMBL" id="CALNXJ010000058">
    <property type="protein sequence ID" value="CAH3155650.1"/>
    <property type="molecule type" value="Genomic_DNA"/>
</dbReference>
<evidence type="ECO:0000256" key="5">
    <source>
        <dbReference type="ARBA" id="ARBA00023163"/>
    </source>
</evidence>
<evidence type="ECO:0000256" key="6">
    <source>
        <dbReference type="ARBA" id="ARBA00023242"/>
    </source>
</evidence>
<sequence>MENHKAKLLHILEDVLGIEAMETAFCGMLVHNEEDEDRDIKETFQGVFKPFWAGVPVDAREQLLLDFVSFIYNENNPRRIDIAFGLLGSLVEGSLVPARSMCEAILKTPHLSFQKEVMWCKTFQLLLKIVGGVDYKSCRDILSLVFHLFRTIPSTADPAFTDRIQACVKVVRYILDRNTCLLPAYFVINEIYKNFPEGKVKPHWAIAKLLSDFAETFRPLARTVSVIGRPSLLPVIGHPGSSLSVWKLDPNTLSFPLKGLLPYEKDLLEPQTKLLQYVIAQPYSRDVICTMLGLNKQQKQRCPALEELLVDLIVVAMERSEDDEASMSETGCQLLWHHVSSHLIFFVLFQFASFPHMVLSLYTKLSGRNLKRGRDHLMWVLLQFISGSIQKNPLSDFRPVMKLYDLLYPEKQPLSIPDITSADSVHSLAMACIWIHLSKKAQSEDVTWRPPVPHILKDQIEFIQNRSGAASSFSLNNYKIPLLCNAYSTNPEYFSIPMAMLVEMCYGNNKSSTQLPGPSNTLAAAPTVPCPMSLLDSLTVHAKMSFIHSIVNRIIKLGNSQVTLALAPALVETYSRLLVYMEIESLGIKGFISSLLPNVFKSHAWGILHTLLEMFSYRLHHIQPHYRVTLLSHLHSLAVVPHTNQNQLHLCVESTALRLITGLGSSEVQPQLSRFNPEPKQLLSGESEELNRALVLTIARAMHITSAESSSNWYEGILRSLIANTPHSWASHTLACFPQPLQQFYAQNPCPHETKQELRQRVEDEYRRWKTKSSENEILNHFADPSSTNVFICILWKMLLDSNRLSPVCHKVLERLGARALSAHVRVFADYLVYEFSTSAAGKHINKCIVHLNDLIWKYNVVTLDRLVLCLALRSHEGNEAQVCFFIIQLLLLKPQDFRNRVNSFIRDNSPHHWQQNEWHQKHMNYHTASCQLTYPERFYFEGLLESAGTSVPTVQYLPIYFGNVCLRFLPVFDIVIQRFLELAPVHKSLESLLDHLGCLYKFHDRPVTYLYNTLHYYEHCLRDKASLKKKLVGAITSAQKDVHPEGWCLSRGYLEFLSKPAGQDSWTPDLAYYCSLIGRLVDTIAGKTPPPFPACDWRFNEFPNPVAHALHVTWVELMALPVKGPEVGEALFDVIFKGSYVTHDSDIRANIMEWINAVGLVLSALPEPYWSVVYDKICMALRRELSAKEVSTTPIVLEDRGRAAPFPYSFLEFSTNVAMHSETAADYVLAVAHAVWHHTSIGQLSQLPQFLRDRVSPLVTNEAQFLYVCHLVGPFLQRFSQERLRCLQEVVVELYHLLEKINREVQHIHHVDTICDFLYHIKYMFIGDIIKDEVLKIIPQLRQSLQIRLRFMTQNVKRDDTSTLA</sequence>
<dbReference type="GO" id="GO:0006357">
    <property type="term" value="P:regulation of transcription by RNA polymerase II"/>
    <property type="evidence" value="ECO:0007669"/>
    <property type="project" value="TreeGrafter"/>
</dbReference>
<proteinExistence type="inferred from homology"/>
<organism evidence="8 9">
    <name type="scientific">Pocillopora meandrina</name>
    <dbReference type="NCBI Taxonomy" id="46732"/>
    <lineage>
        <taxon>Eukaryota</taxon>
        <taxon>Metazoa</taxon>
        <taxon>Cnidaria</taxon>
        <taxon>Anthozoa</taxon>
        <taxon>Hexacorallia</taxon>
        <taxon>Scleractinia</taxon>
        <taxon>Astrocoeniina</taxon>
        <taxon>Pocilloporidae</taxon>
        <taxon>Pocillopora</taxon>
    </lineage>
</organism>
<keyword evidence="9" id="KW-1185">Reference proteome</keyword>
<dbReference type="Proteomes" id="UP001159428">
    <property type="component" value="Unassembled WGS sequence"/>
</dbReference>
<dbReference type="GO" id="GO:0010628">
    <property type="term" value="P:positive regulation of gene expression"/>
    <property type="evidence" value="ECO:0007669"/>
    <property type="project" value="TreeGrafter"/>
</dbReference>
<protein>
    <recommendedName>
        <fullName evidence="3">Mediator of RNA polymerase II transcription subunit 23</fullName>
    </recommendedName>
    <alternativeName>
        <fullName evidence="7">Mediator complex subunit 23</fullName>
    </alternativeName>
</protein>
<evidence type="ECO:0000256" key="7">
    <source>
        <dbReference type="ARBA" id="ARBA00031961"/>
    </source>
</evidence>
<comment type="caution">
    <text evidence="8">The sequence shown here is derived from an EMBL/GenBank/DDBJ whole genome shotgun (WGS) entry which is preliminary data.</text>
</comment>
<keyword evidence="4" id="KW-0805">Transcription regulation</keyword>
<keyword evidence="5" id="KW-0804">Transcription</keyword>
<evidence type="ECO:0000313" key="9">
    <source>
        <dbReference type="Proteomes" id="UP001159428"/>
    </source>
</evidence>
<dbReference type="PANTHER" id="PTHR12691">
    <property type="entry name" value="MEDIATOR OF RNA POLYMERASE II TRANSCRIPTION SUBUNIT 23"/>
    <property type="match status" value="1"/>
</dbReference>
<evidence type="ECO:0000256" key="2">
    <source>
        <dbReference type="ARBA" id="ARBA00010222"/>
    </source>
</evidence>
<accession>A0AAU9XT25</accession>
<evidence type="ECO:0000256" key="1">
    <source>
        <dbReference type="ARBA" id="ARBA00004123"/>
    </source>
</evidence>
<dbReference type="GO" id="GO:0005667">
    <property type="term" value="C:transcription regulator complex"/>
    <property type="evidence" value="ECO:0007669"/>
    <property type="project" value="TreeGrafter"/>
</dbReference>
<keyword evidence="6" id="KW-0539">Nucleus</keyword>
<evidence type="ECO:0000313" key="8">
    <source>
        <dbReference type="EMBL" id="CAH3155650.1"/>
    </source>
</evidence>
<name>A0AAU9XT25_9CNID</name>
<evidence type="ECO:0000256" key="4">
    <source>
        <dbReference type="ARBA" id="ARBA00023015"/>
    </source>
</evidence>